<comment type="caution">
    <text evidence="2">The sequence shown here is derived from an EMBL/GenBank/DDBJ whole genome shotgun (WGS) entry which is preliminary data.</text>
</comment>
<sequence>MQQSFTADPNDDALQTGLHSRQHRKTVSNGRVVGPYSEVWTASTPSRGLSANESLKNGSGEIVSIARRDGIMGGPSYMFSVMDSPGPTGLCGVTGDPGPHLLPYPRPPRVPAVAAIVAQPARRPPEPIAPAHSILHLYSVAHGRDLLSQWPEHLQAALLEIEPLGA</sequence>
<feature type="region of interest" description="Disordered" evidence="1">
    <location>
        <begin position="1"/>
        <end position="29"/>
    </location>
</feature>
<dbReference type="EMBL" id="JARJCW010000106">
    <property type="protein sequence ID" value="KAJ7193616.1"/>
    <property type="molecule type" value="Genomic_DNA"/>
</dbReference>
<name>A0AAD6Y4C6_9AGAR</name>
<evidence type="ECO:0000313" key="3">
    <source>
        <dbReference type="Proteomes" id="UP001219525"/>
    </source>
</evidence>
<evidence type="ECO:0000313" key="2">
    <source>
        <dbReference type="EMBL" id="KAJ7193616.1"/>
    </source>
</evidence>
<organism evidence="2 3">
    <name type="scientific">Mycena pura</name>
    <dbReference type="NCBI Taxonomy" id="153505"/>
    <lineage>
        <taxon>Eukaryota</taxon>
        <taxon>Fungi</taxon>
        <taxon>Dikarya</taxon>
        <taxon>Basidiomycota</taxon>
        <taxon>Agaricomycotina</taxon>
        <taxon>Agaricomycetes</taxon>
        <taxon>Agaricomycetidae</taxon>
        <taxon>Agaricales</taxon>
        <taxon>Marasmiineae</taxon>
        <taxon>Mycenaceae</taxon>
        <taxon>Mycena</taxon>
    </lineage>
</organism>
<dbReference type="Proteomes" id="UP001219525">
    <property type="component" value="Unassembled WGS sequence"/>
</dbReference>
<reference evidence="2" key="1">
    <citation type="submission" date="2023-03" db="EMBL/GenBank/DDBJ databases">
        <title>Massive genome expansion in bonnet fungi (Mycena s.s.) driven by repeated elements and novel gene families across ecological guilds.</title>
        <authorList>
            <consortium name="Lawrence Berkeley National Laboratory"/>
            <person name="Harder C.B."/>
            <person name="Miyauchi S."/>
            <person name="Viragh M."/>
            <person name="Kuo A."/>
            <person name="Thoen E."/>
            <person name="Andreopoulos B."/>
            <person name="Lu D."/>
            <person name="Skrede I."/>
            <person name="Drula E."/>
            <person name="Henrissat B."/>
            <person name="Morin E."/>
            <person name="Kohler A."/>
            <person name="Barry K."/>
            <person name="LaButti K."/>
            <person name="Morin E."/>
            <person name="Salamov A."/>
            <person name="Lipzen A."/>
            <person name="Mereny Z."/>
            <person name="Hegedus B."/>
            <person name="Baldrian P."/>
            <person name="Stursova M."/>
            <person name="Weitz H."/>
            <person name="Taylor A."/>
            <person name="Grigoriev I.V."/>
            <person name="Nagy L.G."/>
            <person name="Martin F."/>
            <person name="Kauserud H."/>
        </authorList>
    </citation>
    <scope>NUCLEOTIDE SEQUENCE</scope>
    <source>
        <strain evidence="2">9144</strain>
    </source>
</reference>
<dbReference type="AlphaFoldDB" id="A0AAD6Y4C6"/>
<evidence type="ECO:0000256" key="1">
    <source>
        <dbReference type="SAM" id="MobiDB-lite"/>
    </source>
</evidence>
<proteinExistence type="predicted"/>
<keyword evidence="3" id="KW-1185">Reference proteome</keyword>
<protein>
    <submittedName>
        <fullName evidence="2">Uncharacterized protein</fullName>
    </submittedName>
</protein>
<accession>A0AAD6Y4C6</accession>
<gene>
    <name evidence="2" type="ORF">GGX14DRAFT_405352</name>
</gene>